<dbReference type="EMBL" id="CP023700">
    <property type="protein sequence ID" value="QEU85563.1"/>
    <property type="molecule type" value="Genomic_DNA"/>
</dbReference>
<feature type="transmembrane region" description="Helical" evidence="4">
    <location>
        <begin position="109"/>
        <end position="128"/>
    </location>
</feature>
<dbReference type="Proteomes" id="UP000327143">
    <property type="component" value="Chromosome"/>
</dbReference>
<feature type="compositionally biased region" description="Pro residues" evidence="3">
    <location>
        <begin position="43"/>
        <end position="53"/>
    </location>
</feature>
<gene>
    <name evidence="5" type="ORF">CP969_13165</name>
</gene>
<keyword evidence="4" id="KW-0812">Transmembrane</keyword>
<dbReference type="RefSeq" id="WP_016826432.1">
    <property type="nucleotide sequence ID" value="NZ_CP023700.1"/>
</dbReference>
<feature type="compositionally biased region" description="Basic residues" evidence="3">
    <location>
        <begin position="1"/>
        <end position="17"/>
    </location>
</feature>
<dbReference type="PANTHER" id="PTHR37042">
    <property type="entry name" value="OUTER MEMBRANE PROTEIN RV1973"/>
    <property type="match status" value="1"/>
</dbReference>
<evidence type="ECO:0000313" key="5">
    <source>
        <dbReference type="EMBL" id="QEU85563.1"/>
    </source>
</evidence>
<evidence type="ECO:0000256" key="1">
    <source>
        <dbReference type="ARBA" id="ARBA00004370"/>
    </source>
</evidence>
<keyword evidence="6" id="KW-1185">Reference proteome</keyword>
<keyword evidence="4" id="KW-1133">Transmembrane helix</keyword>
<evidence type="ECO:0000256" key="4">
    <source>
        <dbReference type="SAM" id="Phobius"/>
    </source>
</evidence>
<evidence type="ECO:0000256" key="2">
    <source>
        <dbReference type="ARBA" id="ARBA00023136"/>
    </source>
</evidence>
<evidence type="ECO:0000313" key="6">
    <source>
        <dbReference type="Proteomes" id="UP000327143"/>
    </source>
</evidence>
<proteinExistence type="predicted"/>
<feature type="region of interest" description="Disordered" evidence="3">
    <location>
        <begin position="1"/>
        <end position="104"/>
    </location>
</feature>
<comment type="subcellular location">
    <subcellularLocation>
        <location evidence="1">Membrane</location>
    </subcellularLocation>
</comment>
<sequence length="291" mass="29758">MSTTRHHINRQRRRQARATRSATSAGTPESAGSPARTGGTAVLPPPGSPPPPSARTAETAADGKATADGKAPGSGKVPGPGNGTADRKASGAALDGEGARGRSRRPAGLAALCVLTVLLGGFAGWAHAEAEALRDDPALRNTALTDLARTSELKGRTSQAVDRLFSYDHTDPGALEEAARDLLTGKAVDQHRALLADVRKRADAQKAVITTTVTESGVERIDGDRARVLVYADQSSVGTAGNGTAAGGADRTGGSRKSAGDEGVYAGAMLAVDVVHRDGRWLVSGIDTFGR</sequence>
<reference evidence="5 6" key="1">
    <citation type="submission" date="2017-09" db="EMBL/GenBank/DDBJ databases">
        <authorList>
            <person name="Lee N."/>
            <person name="Cho B.-K."/>
        </authorList>
    </citation>
    <scope>NUCLEOTIDE SEQUENCE [LARGE SCALE GENOMIC DNA]</scope>
    <source>
        <strain evidence="5 6">ATCC 39115</strain>
    </source>
</reference>
<dbReference type="PANTHER" id="PTHR37042:SF4">
    <property type="entry name" value="OUTER MEMBRANE PROTEIN RV1973"/>
    <property type="match status" value="1"/>
</dbReference>
<name>A0ABX6ACT6_STRVD</name>
<evidence type="ECO:0008006" key="7">
    <source>
        <dbReference type="Google" id="ProtNLM"/>
    </source>
</evidence>
<accession>A0ABX6ACT6</accession>
<feature type="compositionally biased region" description="Low complexity" evidence="3">
    <location>
        <begin position="59"/>
        <end position="71"/>
    </location>
</feature>
<keyword evidence="2 4" id="KW-0472">Membrane</keyword>
<organism evidence="5 6">
    <name type="scientific">Streptomyces viridosporus T7A</name>
    <dbReference type="NCBI Taxonomy" id="665577"/>
    <lineage>
        <taxon>Bacteria</taxon>
        <taxon>Bacillati</taxon>
        <taxon>Actinomycetota</taxon>
        <taxon>Actinomycetes</taxon>
        <taxon>Kitasatosporales</taxon>
        <taxon>Streptomycetaceae</taxon>
        <taxon>Streptomyces</taxon>
    </lineage>
</organism>
<evidence type="ECO:0000256" key="3">
    <source>
        <dbReference type="SAM" id="MobiDB-lite"/>
    </source>
</evidence>
<protein>
    <recommendedName>
        <fullName evidence="7">Integral membrane protein</fullName>
    </recommendedName>
</protein>